<feature type="compositionally biased region" description="Basic and acidic residues" evidence="1">
    <location>
        <begin position="59"/>
        <end position="79"/>
    </location>
</feature>
<proteinExistence type="predicted"/>
<dbReference type="EMBL" id="UGMD01000002">
    <property type="protein sequence ID" value="STU65192.1"/>
    <property type="molecule type" value="Genomic_DNA"/>
</dbReference>
<evidence type="ECO:0000313" key="2">
    <source>
        <dbReference type="EMBL" id="STU65192.1"/>
    </source>
</evidence>
<dbReference type="Proteomes" id="UP000255192">
    <property type="component" value="Unassembled WGS sequence"/>
</dbReference>
<evidence type="ECO:0000313" key="3">
    <source>
        <dbReference type="Proteomes" id="UP000255192"/>
    </source>
</evidence>
<organism evidence="2 3">
    <name type="scientific">Klebsiella pneumoniae</name>
    <dbReference type="NCBI Taxonomy" id="573"/>
    <lineage>
        <taxon>Bacteria</taxon>
        <taxon>Pseudomonadati</taxon>
        <taxon>Pseudomonadota</taxon>
        <taxon>Gammaproteobacteria</taxon>
        <taxon>Enterobacterales</taxon>
        <taxon>Enterobacteriaceae</taxon>
        <taxon>Klebsiella/Raoultella group</taxon>
        <taxon>Klebsiella</taxon>
        <taxon>Klebsiella pneumoniae complex</taxon>
    </lineage>
</organism>
<sequence>MEHRLAGSAGDAKIAMGQVDQVVPELHRQRLVETQLMANLVIGRLAGMVADDLQYAVDGRQRGEREGDQQQPEQREQQRKQPLQQAGKVSGKRWHGKWKFLVYQHCTRRRDADRARVRSRSSGQTRPPYPVTKPAYLVTLSYQTMSAFSPC</sequence>
<evidence type="ECO:0000256" key="1">
    <source>
        <dbReference type="SAM" id="MobiDB-lite"/>
    </source>
</evidence>
<gene>
    <name evidence="2" type="ORF">NCTC204_00072</name>
</gene>
<protein>
    <submittedName>
        <fullName evidence="2">Uncharacterized protein</fullName>
    </submittedName>
</protein>
<reference evidence="2 3" key="1">
    <citation type="submission" date="2018-06" db="EMBL/GenBank/DDBJ databases">
        <authorList>
            <consortium name="Pathogen Informatics"/>
            <person name="Doyle S."/>
        </authorList>
    </citation>
    <scope>NUCLEOTIDE SEQUENCE [LARGE SCALE GENOMIC DNA]</scope>
    <source>
        <strain evidence="2 3">NCTC204</strain>
    </source>
</reference>
<name>A0A377ZAX9_KLEPN</name>
<accession>A0A377ZAX9</accession>
<feature type="region of interest" description="Disordered" evidence="1">
    <location>
        <begin position="111"/>
        <end position="131"/>
    </location>
</feature>
<feature type="region of interest" description="Disordered" evidence="1">
    <location>
        <begin position="57"/>
        <end position="92"/>
    </location>
</feature>
<dbReference type="AlphaFoldDB" id="A0A377ZAX9"/>